<comment type="cofactor">
    <cofactor evidence="1">
        <name>FAD</name>
        <dbReference type="ChEBI" id="CHEBI:57692"/>
    </cofactor>
</comment>
<dbReference type="Gene3D" id="3.50.50.60">
    <property type="entry name" value="FAD/NAD(P)-binding domain"/>
    <property type="match status" value="2"/>
</dbReference>
<dbReference type="Pfam" id="PF14759">
    <property type="entry name" value="Reductase_C"/>
    <property type="match status" value="1"/>
</dbReference>
<keyword evidence="2" id="KW-0285">Flavoprotein</keyword>
<proteinExistence type="predicted"/>
<evidence type="ECO:0000256" key="3">
    <source>
        <dbReference type="ARBA" id="ARBA00022827"/>
    </source>
</evidence>
<dbReference type="PANTHER" id="PTHR43557">
    <property type="entry name" value="APOPTOSIS-INDUCING FACTOR 1"/>
    <property type="match status" value="1"/>
</dbReference>
<feature type="compositionally biased region" description="Basic and acidic residues" evidence="5">
    <location>
        <begin position="373"/>
        <end position="384"/>
    </location>
</feature>
<protein>
    <submittedName>
        <fullName evidence="8">Ferredoxin</fullName>
    </submittedName>
</protein>
<evidence type="ECO:0000313" key="8">
    <source>
        <dbReference type="EMBL" id="TVT23017.1"/>
    </source>
</evidence>
<dbReference type="GO" id="GO:0005737">
    <property type="term" value="C:cytoplasm"/>
    <property type="evidence" value="ECO:0007669"/>
    <property type="project" value="TreeGrafter"/>
</dbReference>
<dbReference type="InterPro" id="IPR016156">
    <property type="entry name" value="FAD/NAD-linked_Rdtase_dimer_sf"/>
</dbReference>
<evidence type="ECO:0000256" key="4">
    <source>
        <dbReference type="ARBA" id="ARBA00023002"/>
    </source>
</evidence>
<dbReference type="OrthoDB" id="4475657at2"/>
<keyword evidence="9" id="KW-1185">Reference proteome</keyword>
<feature type="domain" description="Reductase C-terminal" evidence="7">
    <location>
        <begin position="304"/>
        <end position="387"/>
    </location>
</feature>
<feature type="region of interest" description="Disordered" evidence="5">
    <location>
        <begin position="1"/>
        <end position="23"/>
    </location>
</feature>
<dbReference type="Pfam" id="PF07992">
    <property type="entry name" value="Pyr_redox_2"/>
    <property type="match status" value="1"/>
</dbReference>
<dbReference type="GO" id="GO:0016651">
    <property type="term" value="F:oxidoreductase activity, acting on NAD(P)H"/>
    <property type="evidence" value="ECO:0007669"/>
    <property type="project" value="TreeGrafter"/>
</dbReference>
<name>A0A558AFG7_9PSEU</name>
<keyword evidence="3" id="KW-0274">FAD</keyword>
<dbReference type="InterPro" id="IPR028202">
    <property type="entry name" value="Reductase_C"/>
</dbReference>
<feature type="region of interest" description="Disordered" evidence="5">
    <location>
        <begin position="373"/>
        <end position="392"/>
    </location>
</feature>
<dbReference type="Proteomes" id="UP000318578">
    <property type="component" value="Unassembled WGS sequence"/>
</dbReference>
<evidence type="ECO:0000256" key="2">
    <source>
        <dbReference type="ARBA" id="ARBA00022630"/>
    </source>
</evidence>
<gene>
    <name evidence="8" type="ORF">FNH06_11305</name>
</gene>
<reference evidence="8 9" key="1">
    <citation type="submission" date="2019-07" db="EMBL/GenBank/DDBJ databases">
        <title>New species of Amycolatopsis and Streptomyces.</title>
        <authorList>
            <person name="Duangmal K."/>
            <person name="Teo W.F.A."/>
            <person name="Lipun K."/>
        </authorList>
    </citation>
    <scope>NUCLEOTIDE SEQUENCE [LARGE SCALE GENOMIC DNA]</scope>
    <source>
        <strain evidence="8 9">JCM 30562</strain>
    </source>
</reference>
<evidence type="ECO:0000259" key="6">
    <source>
        <dbReference type="Pfam" id="PF07992"/>
    </source>
</evidence>
<sequence length="392" mass="41709">MAASLREAGDEEPITLVGAEPHPPYQRPPLSKAFLAGKADLASLAFRTEAFYAEQKIDLVLGEQVVRLAPGLATTHSGRSLPFDRLALTVGARPRRLGVPGADLDGVHYLRDLDDALRLRGRLGAARHVVVVGGGFIGLEAAAVARSAGKSVTVVEAADRLIPRSVAPVVSEFYRRAHQRRGSDVRLGVGVTALTGEHGQVRAVELSDGTRVPADLVLAGVGIVPRTELAEQLGLHCAGGIVVDEFARTSEPDVVAAGDCTVAPHPRTRDGLVRLESVQNAIGQAKVAAATLLGRREPYSAVPWFWSDQYDLKLQIAGLSGGHDEHVLRGDPEAEKFSVLYYRGGSLIAVDAVNSTADYLTVRKVLDRGGEISPEQARDNEVPLKRLVSPPA</sequence>
<dbReference type="PRINTS" id="PR00411">
    <property type="entry name" value="PNDRDTASEI"/>
</dbReference>
<dbReference type="InterPro" id="IPR050446">
    <property type="entry name" value="FAD-oxidoreductase/Apoptosis"/>
</dbReference>
<dbReference type="PRINTS" id="PR00368">
    <property type="entry name" value="FADPNR"/>
</dbReference>
<evidence type="ECO:0000259" key="7">
    <source>
        <dbReference type="Pfam" id="PF14759"/>
    </source>
</evidence>
<dbReference type="InterPro" id="IPR023753">
    <property type="entry name" value="FAD/NAD-binding_dom"/>
</dbReference>
<organism evidence="8 9">
    <name type="scientific">Amycolatopsis acidiphila</name>
    <dbReference type="NCBI Taxonomy" id="715473"/>
    <lineage>
        <taxon>Bacteria</taxon>
        <taxon>Bacillati</taxon>
        <taxon>Actinomycetota</taxon>
        <taxon>Actinomycetes</taxon>
        <taxon>Pseudonocardiales</taxon>
        <taxon>Pseudonocardiaceae</taxon>
        <taxon>Amycolatopsis</taxon>
    </lineage>
</organism>
<evidence type="ECO:0000313" key="9">
    <source>
        <dbReference type="Proteomes" id="UP000318578"/>
    </source>
</evidence>
<evidence type="ECO:0000256" key="5">
    <source>
        <dbReference type="SAM" id="MobiDB-lite"/>
    </source>
</evidence>
<dbReference type="AlphaFoldDB" id="A0A558AFG7"/>
<evidence type="ECO:0000256" key="1">
    <source>
        <dbReference type="ARBA" id="ARBA00001974"/>
    </source>
</evidence>
<dbReference type="EMBL" id="VJZA01000014">
    <property type="protein sequence ID" value="TVT23017.1"/>
    <property type="molecule type" value="Genomic_DNA"/>
</dbReference>
<keyword evidence="4" id="KW-0560">Oxidoreductase</keyword>
<dbReference type="SUPFAM" id="SSF51905">
    <property type="entry name" value="FAD/NAD(P)-binding domain"/>
    <property type="match status" value="1"/>
</dbReference>
<dbReference type="SUPFAM" id="SSF55424">
    <property type="entry name" value="FAD/NAD-linked reductases, dimerisation (C-terminal) domain"/>
    <property type="match status" value="1"/>
</dbReference>
<dbReference type="Gene3D" id="3.30.390.30">
    <property type="match status" value="1"/>
</dbReference>
<dbReference type="PANTHER" id="PTHR43557:SF2">
    <property type="entry name" value="RIESKE DOMAIN-CONTAINING PROTEIN-RELATED"/>
    <property type="match status" value="1"/>
</dbReference>
<dbReference type="InterPro" id="IPR036188">
    <property type="entry name" value="FAD/NAD-bd_sf"/>
</dbReference>
<comment type="caution">
    <text evidence="8">The sequence shown here is derived from an EMBL/GenBank/DDBJ whole genome shotgun (WGS) entry which is preliminary data.</text>
</comment>
<feature type="domain" description="FAD/NAD(P)-binding" evidence="6">
    <location>
        <begin position="4"/>
        <end position="285"/>
    </location>
</feature>
<accession>A0A558AFG7</accession>